<dbReference type="EMBL" id="SWKV01000050">
    <property type="protein sequence ID" value="KAF3036458.1"/>
    <property type="molecule type" value="Genomic_DNA"/>
</dbReference>
<dbReference type="InterPro" id="IPR000489">
    <property type="entry name" value="Pterin-binding_dom"/>
</dbReference>
<gene>
    <name evidence="2" type="ORF">E8E12_006024</name>
</gene>
<accession>A0A9P5BZ63</accession>
<dbReference type="InterPro" id="IPR025633">
    <property type="entry name" value="DUF4291"/>
</dbReference>
<evidence type="ECO:0000259" key="1">
    <source>
        <dbReference type="PROSITE" id="PS50972"/>
    </source>
</evidence>
<proteinExistence type="predicted"/>
<protein>
    <recommendedName>
        <fullName evidence="1">Pterin-binding domain-containing protein</fullName>
    </recommendedName>
</protein>
<evidence type="ECO:0000313" key="2">
    <source>
        <dbReference type="EMBL" id="KAF3036458.1"/>
    </source>
</evidence>
<dbReference type="PROSITE" id="PS50972">
    <property type="entry name" value="PTERIN_BINDING"/>
    <property type="match status" value="1"/>
</dbReference>
<keyword evidence="3" id="KW-1185">Reference proteome</keyword>
<organism evidence="2 3">
    <name type="scientific">Didymella heteroderae</name>
    <dbReference type="NCBI Taxonomy" id="1769908"/>
    <lineage>
        <taxon>Eukaryota</taxon>
        <taxon>Fungi</taxon>
        <taxon>Dikarya</taxon>
        <taxon>Ascomycota</taxon>
        <taxon>Pezizomycotina</taxon>
        <taxon>Dothideomycetes</taxon>
        <taxon>Pleosporomycetidae</taxon>
        <taxon>Pleosporales</taxon>
        <taxon>Pleosporineae</taxon>
        <taxon>Didymellaceae</taxon>
        <taxon>Didymella</taxon>
    </lineage>
</organism>
<name>A0A9P5BZ63_9PLEO</name>
<dbReference type="Proteomes" id="UP000758155">
    <property type="component" value="Unassembled WGS sequence"/>
</dbReference>
<sequence length="207" mass="23637">MSASTIPHREIRAHYTEDTVIVYQAYSTEIGASAVRHQRLDASPKFSTTRMTWIKPSWAWMLYRSDYSYKDPGQECILALSVKKAVFIELLTTAIVTPAIMTIKLATGKVESLSRVRVQWDPERTVRLEKLPHRSIQVGVPGAHVENLIEGICLIEDVTERARELKRQLDESPEVDVVDLRARGLVPDEKPLTISEELRRVLKMEEQ</sequence>
<comment type="caution">
    <text evidence="2">The sequence shown here is derived from an EMBL/GenBank/DDBJ whole genome shotgun (WGS) entry which is preliminary data.</text>
</comment>
<reference evidence="2" key="1">
    <citation type="submission" date="2019-04" db="EMBL/GenBank/DDBJ databases">
        <title>Sequencing of skin fungus with MAO and IRED activity.</title>
        <authorList>
            <person name="Marsaioli A.J."/>
            <person name="Bonatto J.M.C."/>
            <person name="Reis Junior O."/>
        </authorList>
    </citation>
    <scope>NUCLEOTIDE SEQUENCE</scope>
    <source>
        <strain evidence="2">28M1</strain>
    </source>
</reference>
<dbReference type="PANTHER" id="PTHR38567">
    <property type="entry name" value="DUF4291 DOMAIN-CONTAINING PROTEIN"/>
    <property type="match status" value="1"/>
</dbReference>
<dbReference type="GO" id="GO:0042558">
    <property type="term" value="P:pteridine-containing compound metabolic process"/>
    <property type="evidence" value="ECO:0007669"/>
    <property type="project" value="InterPro"/>
</dbReference>
<dbReference type="Pfam" id="PF14124">
    <property type="entry name" value="DUF4291"/>
    <property type="match status" value="1"/>
</dbReference>
<evidence type="ECO:0000313" key="3">
    <source>
        <dbReference type="Proteomes" id="UP000758155"/>
    </source>
</evidence>
<feature type="domain" description="Pterin-binding" evidence="1">
    <location>
        <begin position="135"/>
        <end position="207"/>
    </location>
</feature>
<dbReference type="OrthoDB" id="413653at2759"/>
<dbReference type="PANTHER" id="PTHR38567:SF1">
    <property type="entry name" value="DUF4291 DOMAIN-CONTAINING PROTEIN"/>
    <property type="match status" value="1"/>
</dbReference>
<dbReference type="AlphaFoldDB" id="A0A9P5BZ63"/>